<name>A0A6N8L0H5_9SPHI</name>
<dbReference type="PANTHER" id="PTHR30348:SF9">
    <property type="entry name" value="UPF0759 PROTEIN YECE"/>
    <property type="match status" value="1"/>
</dbReference>
<dbReference type="PANTHER" id="PTHR30348">
    <property type="entry name" value="UNCHARACTERIZED PROTEIN YECE"/>
    <property type="match status" value="1"/>
</dbReference>
<evidence type="ECO:0000313" key="2">
    <source>
        <dbReference type="Proteomes" id="UP000435036"/>
    </source>
</evidence>
<dbReference type="InterPro" id="IPR002763">
    <property type="entry name" value="DUF72"/>
</dbReference>
<dbReference type="Pfam" id="PF01904">
    <property type="entry name" value="DUF72"/>
    <property type="match status" value="1"/>
</dbReference>
<dbReference type="OrthoDB" id="9780310at2"/>
<protein>
    <submittedName>
        <fullName evidence="1">DUF72 domain-containing protein</fullName>
    </submittedName>
</protein>
<dbReference type="AlphaFoldDB" id="A0A6N8L0H5"/>
<comment type="caution">
    <text evidence="1">The sequence shown here is derived from an EMBL/GenBank/DDBJ whole genome shotgun (WGS) entry which is preliminary data.</text>
</comment>
<dbReference type="InterPro" id="IPR036520">
    <property type="entry name" value="UPF0759_sf"/>
</dbReference>
<dbReference type="EMBL" id="WSQA01000011">
    <property type="protein sequence ID" value="MVZ63240.1"/>
    <property type="molecule type" value="Genomic_DNA"/>
</dbReference>
<proteinExistence type="predicted"/>
<gene>
    <name evidence="1" type="ORF">GQF63_14490</name>
</gene>
<organism evidence="1 2">
    <name type="scientific">Sphingobacterium humi</name>
    <dbReference type="NCBI Taxonomy" id="1796905"/>
    <lineage>
        <taxon>Bacteria</taxon>
        <taxon>Pseudomonadati</taxon>
        <taxon>Bacteroidota</taxon>
        <taxon>Sphingobacteriia</taxon>
        <taxon>Sphingobacteriales</taxon>
        <taxon>Sphingobacteriaceae</taxon>
        <taxon>Sphingobacterium</taxon>
    </lineage>
</organism>
<evidence type="ECO:0000313" key="1">
    <source>
        <dbReference type="EMBL" id="MVZ63240.1"/>
    </source>
</evidence>
<keyword evidence="2" id="KW-1185">Reference proteome</keyword>
<dbReference type="Gene3D" id="3.20.20.410">
    <property type="entry name" value="Protein of unknown function UPF0759"/>
    <property type="match status" value="1"/>
</dbReference>
<accession>A0A6N8L0H5</accession>
<sequence>MKFGQVPDPASIDFSFPPTPAATIALLNKHMQKKPMEIYVGGAKWNRLDLKGFFPRGTKDELSYYATQFNSIELNATFYKTPSKSQVEQWKDKTPAGFKFFPKIPMSISHYSRLLNSAQKLEEFIDAVALFEEKLGMCFLQLIDNYKPKDFNRLADFLSLVPKGFPFAVEVRNKEWFEPEIATRYYQLLEELQISNIIVDTPGRRDMMHMRLTTPTAFIRFVGSNHPVDYHRLDEWVQRLKQWQEEGLQQLYFFVHQQMEVDTPLLAAYFIEKLNAALGNDLSIPRKPEPLKKAIKQ</sequence>
<dbReference type="Proteomes" id="UP000435036">
    <property type="component" value="Unassembled WGS sequence"/>
</dbReference>
<reference evidence="1 2" key="1">
    <citation type="submission" date="2019-12" db="EMBL/GenBank/DDBJ databases">
        <authorList>
            <person name="Dong K."/>
        </authorList>
    </citation>
    <scope>NUCLEOTIDE SEQUENCE [LARGE SCALE GENOMIC DNA]</scope>
    <source>
        <strain evidence="1 2">JCM 31225</strain>
    </source>
</reference>
<dbReference type="SUPFAM" id="SSF117396">
    <property type="entry name" value="TM1631-like"/>
    <property type="match status" value="1"/>
</dbReference>